<reference evidence="2 4" key="1">
    <citation type="journal article" date="2014" name="BMC Genomics">
        <title>Genome sequence of Anopheles sinensis provides insight into genetics basis of mosquito competence for malaria parasites.</title>
        <authorList>
            <person name="Zhou D."/>
            <person name="Zhang D."/>
            <person name="Ding G."/>
            <person name="Shi L."/>
            <person name="Hou Q."/>
            <person name="Ye Y."/>
            <person name="Xu Y."/>
            <person name="Zhou H."/>
            <person name="Xiong C."/>
            <person name="Li S."/>
            <person name="Yu J."/>
            <person name="Hong S."/>
            <person name="Yu X."/>
            <person name="Zou P."/>
            <person name="Chen C."/>
            <person name="Chang X."/>
            <person name="Wang W."/>
            <person name="Lv Y."/>
            <person name="Sun Y."/>
            <person name="Ma L."/>
            <person name="Shen B."/>
            <person name="Zhu C."/>
        </authorList>
    </citation>
    <scope>NUCLEOTIDE SEQUENCE [LARGE SCALE GENOMIC DNA]</scope>
</reference>
<protein>
    <submittedName>
        <fullName evidence="2 3">Uncharacterized protein</fullName>
    </submittedName>
</protein>
<accession>A0A084WMT7</accession>
<feature type="compositionally biased region" description="Basic and acidic residues" evidence="1">
    <location>
        <begin position="67"/>
        <end position="76"/>
    </location>
</feature>
<evidence type="ECO:0000313" key="4">
    <source>
        <dbReference type="Proteomes" id="UP000030765"/>
    </source>
</evidence>
<dbReference type="EMBL" id="ATLV01024511">
    <property type="status" value="NOT_ANNOTATED_CDS"/>
    <property type="molecule type" value="Genomic_DNA"/>
</dbReference>
<evidence type="ECO:0000256" key="1">
    <source>
        <dbReference type="SAM" id="MobiDB-lite"/>
    </source>
</evidence>
<proteinExistence type="predicted"/>
<dbReference type="EMBL" id="KE525352">
    <property type="protein sequence ID" value="KFB51531.1"/>
    <property type="molecule type" value="Genomic_DNA"/>
</dbReference>
<reference evidence="3" key="2">
    <citation type="submission" date="2020-05" db="UniProtKB">
        <authorList>
            <consortium name="EnsemblMetazoa"/>
        </authorList>
    </citation>
    <scope>IDENTIFICATION</scope>
</reference>
<dbReference type="VEuPathDB" id="VectorBase:ASIC019593"/>
<gene>
    <name evidence="2" type="ORF">ZHAS_00019593</name>
</gene>
<sequence>MVGADGVLRGHLHFWFYFIPLDPRWGSNEEDGERNKRNRLKHVLKLNVSEENGTGLEIDSQCSRDVGGTDDKQEKCRPRKMPPLQVDIRTPSGQGVRPF</sequence>
<evidence type="ECO:0000313" key="2">
    <source>
        <dbReference type="EMBL" id="KFB51531.1"/>
    </source>
</evidence>
<dbReference type="Proteomes" id="UP000030765">
    <property type="component" value="Unassembled WGS sequence"/>
</dbReference>
<name>A0A084WMT7_ANOSI</name>
<organism evidence="2">
    <name type="scientific">Anopheles sinensis</name>
    <name type="common">Mosquito</name>
    <dbReference type="NCBI Taxonomy" id="74873"/>
    <lineage>
        <taxon>Eukaryota</taxon>
        <taxon>Metazoa</taxon>
        <taxon>Ecdysozoa</taxon>
        <taxon>Arthropoda</taxon>
        <taxon>Hexapoda</taxon>
        <taxon>Insecta</taxon>
        <taxon>Pterygota</taxon>
        <taxon>Neoptera</taxon>
        <taxon>Endopterygota</taxon>
        <taxon>Diptera</taxon>
        <taxon>Nematocera</taxon>
        <taxon>Culicoidea</taxon>
        <taxon>Culicidae</taxon>
        <taxon>Anophelinae</taxon>
        <taxon>Anopheles</taxon>
    </lineage>
</organism>
<evidence type="ECO:0000313" key="3">
    <source>
        <dbReference type="EnsemblMetazoa" id="ASIC019593-PA"/>
    </source>
</evidence>
<feature type="region of interest" description="Disordered" evidence="1">
    <location>
        <begin position="56"/>
        <end position="99"/>
    </location>
</feature>
<dbReference type="AlphaFoldDB" id="A0A084WMT7"/>
<keyword evidence="4" id="KW-1185">Reference proteome</keyword>
<dbReference type="EnsemblMetazoa" id="ASIC019593-RA">
    <property type="protein sequence ID" value="ASIC019593-PA"/>
    <property type="gene ID" value="ASIC019593"/>
</dbReference>